<dbReference type="GO" id="GO:0044325">
    <property type="term" value="F:transmembrane transporter binding"/>
    <property type="evidence" value="ECO:0007669"/>
    <property type="project" value="TreeGrafter"/>
</dbReference>
<feature type="compositionally biased region" description="Polar residues" evidence="3">
    <location>
        <begin position="340"/>
        <end position="356"/>
    </location>
</feature>
<proteinExistence type="inferred from homology"/>
<feature type="domain" description="Phosphofurin acidic cluster sorting protein 1/2 N-terminal C2" evidence="5">
    <location>
        <begin position="32"/>
        <end position="161"/>
    </location>
</feature>
<feature type="region of interest" description="Disordered" evidence="3">
    <location>
        <begin position="406"/>
        <end position="473"/>
    </location>
</feature>
<feature type="compositionally biased region" description="Polar residues" evidence="3">
    <location>
        <begin position="419"/>
        <end position="428"/>
    </location>
</feature>
<protein>
    <submittedName>
        <fullName evidence="6">Phosphofurin acidic cluster sorting protein 1-like</fullName>
    </submittedName>
</protein>
<feature type="compositionally biased region" description="Basic and acidic residues" evidence="3">
    <location>
        <begin position="194"/>
        <end position="206"/>
    </location>
</feature>
<feature type="compositionally biased region" description="Polar residues" evidence="3">
    <location>
        <begin position="367"/>
        <end position="379"/>
    </location>
</feature>
<dbReference type="AlphaFoldDB" id="A0A671SDE2"/>
<reference evidence="6" key="2">
    <citation type="submission" date="2025-09" db="UniProtKB">
        <authorList>
            <consortium name="Ensembl"/>
        </authorList>
    </citation>
    <scope>IDENTIFICATION</scope>
</reference>
<evidence type="ECO:0000256" key="2">
    <source>
        <dbReference type="ARBA" id="ARBA00022553"/>
    </source>
</evidence>
<dbReference type="InterPro" id="IPR019381">
    <property type="entry name" value="PACS1/2_C"/>
</dbReference>
<keyword evidence="7" id="KW-1185">Reference proteome</keyword>
<accession>A0A671SDE2</accession>
<dbReference type="Pfam" id="PF25332">
    <property type="entry name" value="C2_PACS_N"/>
    <property type="match status" value="1"/>
</dbReference>
<organism evidence="6 7">
    <name type="scientific">Sinocyclocheilus anshuiensis</name>
    <dbReference type="NCBI Taxonomy" id="1608454"/>
    <lineage>
        <taxon>Eukaryota</taxon>
        <taxon>Metazoa</taxon>
        <taxon>Chordata</taxon>
        <taxon>Craniata</taxon>
        <taxon>Vertebrata</taxon>
        <taxon>Euteleostomi</taxon>
        <taxon>Actinopterygii</taxon>
        <taxon>Neopterygii</taxon>
        <taxon>Teleostei</taxon>
        <taxon>Ostariophysi</taxon>
        <taxon>Cypriniformes</taxon>
        <taxon>Cyprinidae</taxon>
        <taxon>Cyprininae</taxon>
        <taxon>Sinocyclocheilus</taxon>
    </lineage>
</organism>
<keyword evidence="2" id="KW-0597">Phosphoprotein</keyword>
<dbReference type="PANTHER" id="PTHR13280:SF16">
    <property type="entry name" value="PHOSPHOFURIN ACIDIC CLUSTER SORTING PROTEIN 1"/>
    <property type="match status" value="1"/>
</dbReference>
<feature type="domain" description="Phosphofurin acidic cluster sorting protein 1/2 C-terminal" evidence="4">
    <location>
        <begin position="481"/>
        <end position="895"/>
    </location>
</feature>
<evidence type="ECO:0000313" key="6">
    <source>
        <dbReference type="Ensembl" id="ENSSANP00000094245.1"/>
    </source>
</evidence>
<evidence type="ECO:0000259" key="5">
    <source>
        <dbReference type="Pfam" id="PF25332"/>
    </source>
</evidence>
<dbReference type="Pfam" id="PF10254">
    <property type="entry name" value="Pacs-1"/>
    <property type="match status" value="1"/>
</dbReference>
<dbReference type="Proteomes" id="UP000472260">
    <property type="component" value="Unassembled WGS sequence"/>
</dbReference>
<evidence type="ECO:0000256" key="1">
    <source>
        <dbReference type="ARBA" id="ARBA00008590"/>
    </source>
</evidence>
<evidence type="ECO:0000256" key="3">
    <source>
        <dbReference type="SAM" id="MobiDB-lite"/>
    </source>
</evidence>
<reference evidence="6" key="1">
    <citation type="submission" date="2025-08" db="UniProtKB">
        <authorList>
            <consortium name="Ensembl"/>
        </authorList>
    </citation>
    <scope>IDENTIFICATION</scope>
</reference>
<dbReference type="Ensembl" id="ENSSANT00000100085.1">
    <property type="protein sequence ID" value="ENSSANP00000094245.1"/>
    <property type="gene ID" value="ENSSANG00000046410.1"/>
</dbReference>
<feature type="region of interest" description="Disordered" evidence="3">
    <location>
        <begin position="187"/>
        <end position="258"/>
    </location>
</feature>
<comment type="similarity">
    <text evidence="1">Belongs to the PACS family.</text>
</comment>
<feature type="region of interest" description="Disordered" evidence="3">
    <location>
        <begin position="692"/>
        <end position="738"/>
    </location>
</feature>
<gene>
    <name evidence="6" type="primary">LOC107669386</name>
</gene>
<sequence>MSERGGLQQRAGAPSPHLQPLRTVTISSSRPVQMNLFATWEIDSSSPSCVPRLLSLTLKKLVILKELDRDLTSVVIAVKLQGSKRILRTNEIMLSSAGLTETDLQLTFSLQYPHFLKRDANKLQIMLQRRKRYKNRTILGYKTLALGMINMAEVMQHPTEGAQVLGLHTTVKDTPVPVAEIRVYSLSSQPIDPEGPKAKLSDRSPDIDNYSEEEEESYSSEQDGSDDPLQGQYLYDDEDELRKKKPRRKLPSTASITRANQPNIKQKLMALVKWFKVSDEVGFGLDHVSQEQIRDVEEDLDELYDSLEMYNPSDSGPDMEETDSIISNPKPKLRPFFEGMSQSSSQTEFGSLNSRCSHSKDKLSPRGEQTVSGKIQHSPSAHMDDVFSEMDTLELNEMEVIADGTPSITLSVAERPRTPQRSNSTNMPSPRLDGSHTPKQRRGTPVKERQLSKPLSERTNSSDSERSPELRLTPQMPRKIVYDQLNQILLSDSTLPDSLILVNGSDWQGHIVVCKQRLHLPILVCTAVTYIFSLFLLYSHSCNCNSIMPKPVKVVAVGGQSYLGAVLRFFVSQLANKMSDWLSHMKFLVVPTGSHPVAKHLGSLDNRYSSSFLDSSWREFFSRPEPPQTASSADFVNVAGRILQYINGSTVTHQFPIAEAMLTCKHKMQDDDSYQNFVPFVGLVKVGLVEPSPGSSGGDCEEGLASSLAVPSTTSPAHGSPTGMMKESATPPPSPSLSGLAALGSPCMSHGMDAIGLQVDYWVSSGAEKRKDGERRDMGNKNTLKCAFRSLQVSRLSGSFELQTGSSTMSMTVVTKEKNKKVPNLFLGKKPKERDTESKSQVIEGITRLICSAKNQQTSLRVSVDGMEWNDVKFFQLASQWPTHVKYFPVGLFGYNKPSS</sequence>
<dbReference type="GO" id="GO:0072659">
    <property type="term" value="P:protein localization to plasma membrane"/>
    <property type="evidence" value="ECO:0007669"/>
    <property type="project" value="TreeGrafter"/>
</dbReference>
<dbReference type="InterPro" id="IPR057541">
    <property type="entry name" value="PACS1/2_N"/>
</dbReference>
<dbReference type="PANTHER" id="PTHR13280">
    <property type="entry name" value="PHOSPHOFURIN ACIDIC CLUSTER SORTING PROTEIN"/>
    <property type="match status" value="1"/>
</dbReference>
<evidence type="ECO:0000259" key="4">
    <source>
        <dbReference type="Pfam" id="PF10254"/>
    </source>
</evidence>
<feature type="compositionally biased region" description="Acidic residues" evidence="3">
    <location>
        <begin position="209"/>
        <end position="226"/>
    </location>
</feature>
<feature type="region of interest" description="Disordered" evidence="3">
    <location>
        <begin position="338"/>
        <end position="381"/>
    </location>
</feature>
<name>A0A671SDE2_9TELE</name>
<evidence type="ECO:0000313" key="7">
    <source>
        <dbReference type="Proteomes" id="UP000472260"/>
    </source>
</evidence>